<dbReference type="AlphaFoldDB" id="E4NK11"/>
<feature type="signal peptide" evidence="1">
    <location>
        <begin position="1"/>
        <end position="34"/>
    </location>
</feature>
<name>E4NK11_KITSK</name>
<dbReference type="PATRIC" id="fig|452652.3.peg.7599"/>
<accession>E4NK11</accession>
<keyword evidence="1" id="KW-0732">Signal</keyword>
<keyword evidence="3" id="KW-1185">Reference proteome</keyword>
<gene>
    <name evidence="2" type="ordered locus">KSE_75560</name>
</gene>
<evidence type="ECO:0000313" key="2">
    <source>
        <dbReference type="EMBL" id="BAJ33309.1"/>
    </source>
</evidence>
<proteinExistence type="predicted"/>
<dbReference type="KEGG" id="ksk:KSE_75560"/>
<protein>
    <recommendedName>
        <fullName evidence="4">Ig-like domain-containing protein</fullName>
    </recommendedName>
</protein>
<organism evidence="2 3">
    <name type="scientific">Kitasatospora setae (strain ATCC 33774 / DSM 43861 / JCM 3304 / KCC A-0304 / NBRC 14216 / KM-6054)</name>
    <name type="common">Streptomyces setae</name>
    <dbReference type="NCBI Taxonomy" id="452652"/>
    <lineage>
        <taxon>Bacteria</taxon>
        <taxon>Bacillati</taxon>
        <taxon>Actinomycetota</taxon>
        <taxon>Actinomycetes</taxon>
        <taxon>Kitasatosporales</taxon>
        <taxon>Streptomycetaceae</taxon>
        <taxon>Kitasatospora</taxon>
    </lineage>
</organism>
<sequence length="189" mass="18778">MRLPRGTAMLRTACPLAAAALLTVVTAGATPAGAAPQPLDLTCTAPSSNVVSYSPALTNTPSPHVLQTNTQYGPCVSPGHPGVTSGSTSGTVPPGGDISCLTLLVPTSVTFPITWNTGQTSTVSANIQSSIEGVTFVVVLSGTVTSGLFAGDTYLQTNVGAASDILLCNAGLGSVQGVYSTVTLEITAA</sequence>
<dbReference type="Proteomes" id="UP000007076">
    <property type="component" value="Chromosome"/>
</dbReference>
<dbReference type="eggNOG" id="ENOG50335KP">
    <property type="taxonomic scope" value="Bacteria"/>
</dbReference>
<dbReference type="HOGENOM" id="CLU_1432805_0_0_11"/>
<evidence type="ECO:0000256" key="1">
    <source>
        <dbReference type="SAM" id="SignalP"/>
    </source>
</evidence>
<evidence type="ECO:0000313" key="3">
    <source>
        <dbReference type="Proteomes" id="UP000007076"/>
    </source>
</evidence>
<dbReference type="EMBL" id="AP010968">
    <property type="protein sequence ID" value="BAJ33309.1"/>
    <property type="molecule type" value="Genomic_DNA"/>
</dbReference>
<reference evidence="2 3" key="1">
    <citation type="journal article" date="2010" name="DNA Res.">
        <title>Genome sequence of Kitasatospora setae NBRC 14216T: an evolutionary snapshot of the family Streptomycetaceae.</title>
        <authorList>
            <person name="Ichikawa N."/>
            <person name="Oguchi A."/>
            <person name="Ikeda H."/>
            <person name="Ishikawa J."/>
            <person name="Kitani S."/>
            <person name="Watanabe Y."/>
            <person name="Nakamura S."/>
            <person name="Katano Y."/>
            <person name="Kishi E."/>
            <person name="Sasagawa M."/>
            <person name="Ankai A."/>
            <person name="Fukui S."/>
            <person name="Hashimoto Y."/>
            <person name="Kamata S."/>
            <person name="Otoguro M."/>
            <person name="Tanikawa S."/>
            <person name="Nihira T."/>
            <person name="Horinouchi S."/>
            <person name="Ohnishi Y."/>
            <person name="Hayakawa M."/>
            <person name="Kuzuyama T."/>
            <person name="Arisawa A."/>
            <person name="Nomoto F."/>
            <person name="Miura H."/>
            <person name="Takahashi Y."/>
            <person name="Fujita N."/>
        </authorList>
    </citation>
    <scope>NUCLEOTIDE SEQUENCE [LARGE SCALE GENOMIC DNA]</scope>
    <source>
        <strain evidence="3">ATCC 33774 / DSM 43861 / JCM 3304 / KCC A-0304 / NBRC 14216 / KM-6054</strain>
    </source>
</reference>
<evidence type="ECO:0008006" key="4">
    <source>
        <dbReference type="Google" id="ProtNLM"/>
    </source>
</evidence>
<feature type="chain" id="PRO_5003185366" description="Ig-like domain-containing protein" evidence="1">
    <location>
        <begin position="35"/>
        <end position="189"/>
    </location>
</feature>